<proteinExistence type="inferred from homology"/>
<comment type="similarity">
    <text evidence="2">Belongs to the TsaE family.</text>
</comment>
<evidence type="ECO:0000256" key="4">
    <source>
        <dbReference type="ARBA" id="ARBA00022490"/>
    </source>
</evidence>
<dbReference type="SUPFAM" id="SSF52540">
    <property type="entry name" value="P-loop containing nucleoside triphosphate hydrolases"/>
    <property type="match status" value="1"/>
</dbReference>
<evidence type="ECO:0000256" key="10">
    <source>
        <dbReference type="ARBA" id="ARBA00032441"/>
    </source>
</evidence>
<dbReference type="GO" id="GO:0005524">
    <property type="term" value="F:ATP binding"/>
    <property type="evidence" value="ECO:0007669"/>
    <property type="project" value="UniProtKB-KW"/>
</dbReference>
<keyword evidence="7" id="KW-0547">Nucleotide-binding</keyword>
<dbReference type="NCBIfam" id="TIGR00150">
    <property type="entry name" value="T6A_YjeE"/>
    <property type="match status" value="1"/>
</dbReference>
<evidence type="ECO:0000256" key="5">
    <source>
        <dbReference type="ARBA" id="ARBA00022694"/>
    </source>
</evidence>
<sequence>MIREFISGSPEETKEFAKTIAKNLKSGDILALYGSLGAGKTTFIQGLVASLGYKGKVFSPTFIFVRPYKISEPETASRDQEKKIRIFYHIDLYRIEKPADLKTIGIEEFLNEGGSISAIEWPEKIGEELPEKTIKIKIESLDETKRRITVSS</sequence>
<keyword evidence="9" id="KW-0460">Magnesium</keyword>
<comment type="caution">
    <text evidence="11">The sequence shown here is derived from an EMBL/GenBank/DDBJ whole genome shotgun (WGS) entry which is preliminary data.</text>
</comment>
<dbReference type="Pfam" id="PF02367">
    <property type="entry name" value="TsaE"/>
    <property type="match status" value="1"/>
</dbReference>
<dbReference type="EMBL" id="MHCT01000011">
    <property type="protein sequence ID" value="OGY26280.1"/>
    <property type="molecule type" value="Genomic_DNA"/>
</dbReference>
<gene>
    <name evidence="11" type="ORF">A2Z24_02065</name>
</gene>
<evidence type="ECO:0000256" key="6">
    <source>
        <dbReference type="ARBA" id="ARBA00022723"/>
    </source>
</evidence>
<dbReference type="STRING" id="1802597.A2Z24_02065"/>
<keyword evidence="6" id="KW-0479">Metal-binding</keyword>
<name>A0A1G1WFN9_9BACT</name>
<dbReference type="Gene3D" id="3.40.50.300">
    <property type="entry name" value="P-loop containing nucleotide triphosphate hydrolases"/>
    <property type="match status" value="1"/>
</dbReference>
<evidence type="ECO:0000256" key="9">
    <source>
        <dbReference type="ARBA" id="ARBA00022842"/>
    </source>
</evidence>
<evidence type="ECO:0000256" key="3">
    <source>
        <dbReference type="ARBA" id="ARBA00019010"/>
    </source>
</evidence>
<dbReference type="PANTHER" id="PTHR33540">
    <property type="entry name" value="TRNA THREONYLCARBAMOYLADENOSINE BIOSYNTHESIS PROTEIN TSAE"/>
    <property type="match status" value="1"/>
</dbReference>
<dbReference type="InterPro" id="IPR027417">
    <property type="entry name" value="P-loop_NTPase"/>
</dbReference>
<keyword evidence="8" id="KW-0067">ATP-binding</keyword>
<evidence type="ECO:0000256" key="2">
    <source>
        <dbReference type="ARBA" id="ARBA00007599"/>
    </source>
</evidence>
<organism evidence="11 12">
    <name type="scientific">Candidatus Woykebacteria bacterium RBG_16_44_10</name>
    <dbReference type="NCBI Taxonomy" id="1802597"/>
    <lineage>
        <taxon>Bacteria</taxon>
        <taxon>Candidatus Woykeibacteriota</taxon>
    </lineage>
</organism>
<evidence type="ECO:0000256" key="1">
    <source>
        <dbReference type="ARBA" id="ARBA00004496"/>
    </source>
</evidence>
<evidence type="ECO:0000256" key="8">
    <source>
        <dbReference type="ARBA" id="ARBA00022840"/>
    </source>
</evidence>
<evidence type="ECO:0000313" key="12">
    <source>
        <dbReference type="Proteomes" id="UP000177588"/>
    </source>
</evidence>
<dbReference type="PANTHER" id="PTHR33540:SF2">
    <property type="entry name" value="TRNA THREONYLCARBAMOYLADENOSINE BIOSYNTHESIS PROTEIN TSAE"/>
    <property type="match status" value="1"/>
</dbReference>
<dbReference type="GO" id="GO:0002949">
    <property type="term" value="P:tRNA threonylcarbamoyladenosine modification"/>
    <property type="evidence" value="ECO:0007669"/>
    <property type="project" value="InterPro"/>
</dbReference>
<dbReference type="GO" id="GO:0046872">
    <property type="term" value="F:metal ion binding"/>
    <property type="evidence" value="ECO:0007669"/>
    <property type="project" value="UniProtKB-KW"/>
</dbReference>
<evidence type="ECO:0000313" key="11">
    <source>
        <dbReference type="EMBL" id="OGY26280.1"/>
    </source>
</evidence>
<keyword evidence="5" id="KW-0819">tRNA processing</keyword>
<reference evidence="11 12" key="1">
    <citation type="journal article" date="2016" name="Nat. Commun.">
        <title>Thousands of microbial genomes shed light on interconnected biogeochemical processes in an aquifer system.</title>
        <authorList>
            <person name="Anantharaman K."/>
            <person name="Brown C.T."/>
            <person name="Hug L.A."/>
            <person name="Sharon I."/>
            <person name="Castelle C.J."/>
            <person name="Probst A.J."/>
            <person name="Thomas B.C."/>
            <person name="Singh A."/>
            <person name="Wilkins M.J."/>
            <person name="Karaoz U."/>
            <person name="Brodie E.L."/>
            <person name="Williams K.H."/>
            <person name="Hubbard S.S."/>
            <person name="Banfield J.F."/>
        </authorList>
    </citation>
    <scope>NUCLEOTIDE SEQUENCE [LARGE SCALE GENOMIC DNA]</scope>
</reference>
<keyword evidence="11" id="KW-0808">Transferase</keyword>
<comment type="subcellular location">
    <subcellularLocation>
        <location evidence="1">Cytoplasm</location>
    </subcellularLocation>
</comment>
<keyword evidence="4" id="KW-0963">Cytoplasm</keyword>
<dbReference type="GO" id="GO:0005737">
    <property type="term" value="C:cytoplasm"/>
    <property type="evidence" value="ECO:0007669"/>
    <property type="project" value="UniProtKB-SubCell"/>
</dbReference>
<dbReference type="AlphaFoldDB" id="A0A1G1WFN9"/>
<protein>
    <recommendedName>
        <fullName evidence="3">tRNA threonylcarbamoyladenosine biosynthesis protein TsaE</fullName>
    </recommendedName>
    <alternativeName>
        <fullName evidence="10">t(6)A37 threonylcarbamoyladenosine biosynthesis protein TsaE</fullName>
    </alternativeName>
</protein>
<accession>A0A1G1WFN9</accession>
<dbReference type="Proteomes" id="UP000177588">
    <property type="component" value="Unassembled WGS sequence"/>
</dbReference>
<dbReference type="GO" id="GO:0016740">
    <property type="term" value="F:transferase activity"/>
    <property type="evidence" value="ECO:0007669"/>
    <property type="project" value="UniProtKB-KW"/>
</dbReference>
<dbReference type="InterPro" id="IPR003442">
    <property type="entry name" value="T6A_TsaE"/>
</dbReference>
<evidence type="ECO:0000256" key="7">
    <source>
        <dbReference type="ARBA" id="ARBA00022741"/>
    </source>
</evidence>